<dbReference type="EMBL" id="PFGP01000137">
    <property type="protein sequence ID" value="PIW65885.1"/>
    <property type="molecule type" value="Genomic_DNA"/>
</dbReference>
<dbReference type="HAMAP" id="MF_01320_B">
    <property type="entry name" value="Ribosomal_uL2_B"/>
    <property type="match status" value="1"/>
</dbReference>
<dbReference type="Gene3D" id="4.10.950.10">
    <property type="entry name" value="Ribosomal protein L2, domain 3"/>
    <property type="match status" value="1"/>
</dbReference>
<evidence type="ECO:0000313" key="10">
    <source>
        <dbReference type="Proteomes" id="UP000231267"/>
    </source>
</evidence>
<comment type="similarity">
    <text evidence="1 5">Belongs to the universal ribosomal protein uL2 family.</text>
</comment>
<accession>A0A2J0LDF2</accession>
<dbReference type="PROSITE" id="PS00467">
    <property type="entry name" value="RIBOSOMAL_L2"/>
    <property type="match status" value="1"/>
</dbReference>
<evidence type="ECO:0000256" key="6">
    <source>
        <dbReference type="SAM" id="MobiDB-lite"/>
    </source>
</evidence>
<feature type="region of interest" description="Disordered" evidence="6">
    <location>
        <begin position="216"/>
        <end position="264"/>
    </location>
</feature>
<dbReference type="NCBIfam" id="TIGR01171">
    <property type="entry name" value="rplB_bact"/>
    <property type="match status" value="1"/>
</dbReference>
<dbReference type="InterPro" id="IPR014726">
    <property type="entry name" value="Ribosomal_uL2_dom3"/>
</dbReference>
<comment type="subunit">
    <text evidence="5">Part of the 50S ribosomal subunit. Forms a bridge to the 30S subunit in the 70S ribosome.</text>
</comment>
<reference evidence="9 10" key="1">
    <citation type="submission" date="2017-09" db="EMBL/GenBank/DDBJ databases">
        <title>Depth-based differentiation of microbial function through sediment-hosted aquifers and enrichment of novel symbionts in the deep terrestrial subsurface.</title>
        <authorList>
            <person name="Probst A.J."/>
            <person name="Ladd B."/>
            <person name="Jarett J.K."/>
            <person name="Geller-Mcgrath D.E."/>
            <person name="Sieber C.M."/>
            <person name="Emerson J.B."/>
            <person name="Anantharaman K."/>
            <person name="Thomas B.C."/>
            <person name="Malmstrom R."/>
            <person name="Stieglmeier M."/>
            <person name="Klingl A."/>
            <person name="Woyke T."/>
            <person name="Ryan C.M."/>
            <person name="Banfield J.F."/>
        </authorList>
    </citation>
    <scope>NUCLEOTIDE SEQUENCE [LARGE SCALE GENOMIC DNA]</scope>
    <source>
        <strain evidence="9">CG12_big_fil_rev_8_21_14_0_65_43_15</strain>
    </source>
</reference>
<evidence type="ECO:0000256" key="4">
    <source>
        <dbReference type="ARBA" id="ARBA00035242"/>
    </source>
</evidence>
<dbReference type="GO" id="GO:0002181">
    <property type="term" value="P:cytoplasmic translation"/>
    <property type="evidence" value="ECO:0007669"/>
    <property type="project" value="TreeGrafter"/>
</dbReference>
<sequence length="281" mass="30639">MGIRQRKPTTPSNRWTALCDFAEITKSYPEKSLLAPLKKSGGRNLCGRITSRHRGGGHKRRYRLVDFKRLKKGIGAKVLAIEYDPNRTSRIALLEYEDGVKSYIVCPAGLKVGEILMSGPDVEIKPGNCAPLSSIPPGTPIHNIELISGQGGKLVRSAGSSALIMAKEGEYAHVKMPSTEIRLVRLDCYATIGQVGNIEHSGISIGKAGRNIWLGKRPSSRGVAKNPVDHPMGGGEGKSSGGRHPTTPWGKPTKGYKTRKPKKYSNKFIVKDRRVHSKNIV</sequence>
<evidence type="ECO:0000256" key="2">
    <source>
        <dbReference type="ARBA" id="ARBA00022980"/>
    </source>
</evidence>
<dbReference type="InterPro" id="IPR012340">
    <property type="entry name" value="NA-bd_OB-fold"/>
</dbReference>
<keyword evidence="5" id="KW-0699">rRNA-binding</keyword>
<gene>
    <name evidence="5" type="primary">rplB</name>
    <name evidence="9" type="ORF">COW11_06230</name>
</gene>
<evidence type="ECO:0000259" key="8">
    <source>
        <dbReference type="SMART" id="SM01383"/>
    </source>
</evidence>
<feature type="domain" description="Large ribosomal subunit protein uL2 C-terminal" evidence="7">
    <location>
        <begin position="124"/>
        <end position="252"/>
    </location>
</feature>
<evidence type="ECO:0000259" key="7">
    <source>
        <dbReference type="SMART" id="SM01382"/>
    </source>
</evidence>
<keyword evidence="3 5" id="KW-0687">Ribonucleoprotein</keyword>
<organism evidence="9 10">
    <name type="scientific">Candidatus Taenaricola geysiri</name>
    <dbReference type="NCBI Taxonomy" id="1974752"/>
    <lineage>
        <taxon>Bacteria</taxon>
        <taxon>Pseudomonadati</taxon>
        <taxon>Candidatus Omnitrophota</taxon>
        <taxon>Candidatus Taenaricola</taxon>
    </lineage>
</organism>
<dbReference type="PANTHER" id="PTHR13691">
    <property type="entry name" value="RIBOSOMAL PROTEIN L2"/>
    <property type="match status" value="1"/>
</dbReference>
<dbReference type="FunFam" id="2.40.50.140:FF:000003">
    <property type="entry name" value="50S ribosomal protein L2"/>
    <property type="match status" value="1"/>
</dbReference>
<dbReference type="InterPro" id="IPR008991">
    <property type="entry name" value="Translation_prot_SH3-like_sf"/>
</dbReference>
<dbReference type="SUPFAM" id="SSF50104">
    <property type="entry name" value="Translation proteins SH3-like domain"/>
    <property type="match status" value="1"/>
</dbReference>
<keyword evidence="5" id="KW-0694">RNA-binding</keyword>
<dbReference type="SMART" id="SM01382">
    <property type="entry name" value="Ribosomal_L2_C"/>
    <property type="match status" value="1"/>
</dbReference>
<dbReference type="FunFam" id="2.30.30.30:FF:000001">
    <property type="entry name" value="50S ribosomal protein L2"/>
    <property type="match status" value="1"/>
</dbReference>
<feature type="compositionally biased region" description="Basic residues" evidence="6">
    <location>
        <begin position="254"/>
        <end position="264"/>
    </location>
</feature>
<dbReference type="InterPro" id="IPR022669">
    <property type="entry name" value="Ribosomal_uL2_C"/>
</dbReference>
<dbReference type="PANTHER" id="PTHR13691:SF5">
    <property type="entry name" value="LARGE RIBOSOMAL SUBUNIT PROTEIN UL2M"/>
    <property type="match status" value="1"/>
</dbReference>
<dbReference type="PIRSF" id="PIRSF002158">
    <property type="entry name" value="Ribosomal_L2"/>
    <property type="match status" value="1"/>
</dbReference>
<comment type="caution">
    <text evidence="9">The sequence shown here is derived from an EMBL/GenBank/DDBJ whole genome shotgun (WGS) entry which is preliminary data.</text>
</comment>
<dbReference type="Gene3D" id="2.30.30.30">
    <property type="match status" value="1"/>
</dbReference>
<feature type="domain" description="Large ribosomal subunit protein uL2 RNA-binding" evidence="8">
    <location>
        <begin position="42"/>
        <end position="118"/>
    </location>
</feature>
<comment type="function">
    <text evidence="5">One of the primary rRNA binding proteins. Required for association of the 30S and 50S subunits to form the 70S ribosome, for tRNA binding and peptide bond formation. It has been suggested to have peptidyltransferase activity; this is somewhat controversial. Makes several contacts with the 16S rRNA in the 70S ribosome.</text>
</comment>
<dbReference type="InterPro" id="IPR005880">
    <property type="entry name" value="Ribosomal_uL2_bac/org-type"/>
</dbReference>
<dbReference type="GO" id="GO:0016740">
    <property type="term" value="F:transferase activity"/>
    <property type="evidence" value="ECO:0007669"/>
    <property type="project" value="InterPro"/>
</dbReference>
<evidence type="ECO:0000256" key="5">
    <source>
        <dbReference type="HAMAP-Rule" id="MF_01320"/>
    </source>
</evidence>
<dbReference type="GO" id="GO:0015934">
    <property type="term" value="C:large ribosomal subunit"/>
    <property type="evidence" value="ECO:0007669"/>
    <property type="project" value="InterPro"/>
</dbReference>
<evidence type="ECO:0000256" key="3">
    <source>
        <dbReference type="ARBA" id="ARBA00023274"/>
    </source>
</evidence>
<dbReference type="SUPFAM" id="SSF50249">
    <property type="entry name" value="Nucleic acid-binding proteins"/>
    <property type="match status" value="1"/>
</dbReference>
<dbReference type="Pfam" id="PF00181">
    <property type="entry name" value="Ribosomal_L2_N"/>
    <property type="match status" value="1"/>
</dbReference>
<dbReference type="Proteomes" id="UP000231267">
    <property type="component" value="Unassembled WGS sequence"/>
</dbReference>
<dbReference type="InterPro" id="IPR022671">
    <property type="entry name" value="Ribosomal_uL2_CS"/>
</dbReference>
<proteinExistence type="inferred from homology"/>
<dbReference type="Pfam" id="PF03947">
    <property type="entry name" value="Ribosomal_L2_C"/>
    <property type="match status" value="1"/>
</dbReference>
<dbReference type="AlphaFoldDB" id="A0A2J0LDF2"/>
<dbReference type="Gene3D" id="2.40.50.140">
    <property type="entry name" value="Nucleic acid-binding proteins"/>
    <property type="match status" value="1"/>
</dbReference>
<dbReference type="FunFam" id="4.10.950.10:FF:000001">
    <property type="entry name" value="50S ribosomal protein L2"/>
    <property type="match status" value="1"/>
</dbReference>
<evidence type="ECO:0000313" key="9">
    <source>
        <dbReference type="EMBL" id="PIW65885.1"/>
    </source>
</evidence>
<name>A0A2J0LDF2_9BACT</name>
<evidence type="ECO:0000256" key="1">
    <source>
        <dbReference type="ARBA" id="ARBA00005636"/>
    </source>
</evidence>
<dbReference type="SMART" id="SM01383">
    <property type="entry name" value="Ribosomal_L2"/>
    <property type="match status" value="1"/>
</dbReference>
<dbReference type="InterPro" id="IPR002171">
    <property type="entry name" value="Ribosomal_uL2"/>
</dbReference>
<keyword evidence="2 5" id="KW-0689">Ribosomal protein</keyword>
<protein>
    <recommendedName>
        <fullName evidence="4 5">Large ribosomal subunit protein uL2</fullName>
    </recommendedName>
</protein>
<dbReference type="GO" id="GO:0019843">
    <property type="term" value="F:rRNA binding"/>
    <property type="evidence" value="ECO:0007669"/>
    <property type="project" value="UniProtKB-UniRule"/>
</dbReference>
<dbReference type="InterPro" id="IPR014722">
    <property type="entry name" value="Rib_uL2_dom2"/>
</dbReference>
<dbReference type="GO" id="GO:0003735">
    <property type="term" value="F:structural constituent of ribosome"/>
    <property type="evidence" value="ECO:0007669"/>
    <property type="project" value="InterPro"/>
</dbReference>
<dbReference type="InterPro" id="IPR022666">
    <property type="entry name" value="Ribosomal_uL2_RNA-bd_dom"/>
</dbReference>